<feature type="transmembrane region" description="Helical" evidence="1">
    <location>
        <begin position="33"/>
        <end position="51"/>
    </location>
</feature>
<dbReference type="EMBL" id="CP001631">
    <property type="protein sequence ID" value="ACU53257.1"/>
    <property type="molecule type" value="Genomic_DNA"/>
</dbReference>
<feature type="transmembrane region" description="Helical" evidence="1">
    <location>
        <begin position="9"/>
        <end position="27"/>
    </location>
</feature>
<proteinExistence type="predicted"/>
<feature type="transmembrane region" description="Helical" evidence="1">
    <location>
        <begin position="119"/>
        <end position="142"/>
    </location>
</feature>
<gene>
    <name evidence="2" type="ordered locus">Afer_0288</name>
</gene>
<accession>C7M2L3</accession>
<feature type="transmembrane region" description="Helical" evidence="1">
    <location>
        <begin position="240"/>
        <end position="258"/>
    </location>
</feature>
<feature type="transmembrane region" description="Helical" evidence="1">
    <location>
        <begin position="264"/>
        <end position="284"/>
    </location>
</feature>
<feature type="transmembrane region" description="Helical" evidence="1">
    <location>
        <begin position="154"/>
        <end position="175"/>
    </location>
</feature>
<dbReference type="Gene3D" id="1.20.1530.20">
    <property type="match status" value="1"/>
</dbReference>
<reference evidence="2 3" key="1">
    <citation type="journal article" date="2009" name="Stand. Genomic Sci.">
        <title>Complete genome sequence of Acidimicrobium ferrooxidans type strain (ICP).</title>
        <authorList>
            <person name="Clum A."/>
            <person name="Nolan M."/>
            <person name="Lang E."/>
            <person name="Glavina Del Rio T."/>
            <person name="Tice H."/>
            <person name="Copeland A."/>
            <person name="Cheng J.F."/>
            <person name="Lucas S."/>
            <person name="Chen F."/>
            <person name="Bruce D."/>
            <person name="Goodwin L."/>
            <person name="Pitluck S."/>
            <person name="Ivanova N."/>
            <person name="Mavrommatis K."/>
            <person name="Mikhailova N."/>
            <person name="Pati A."/>
            <person name="Chen A."/>
            <person name="Palaniappan K."/>
            <person name="Goker M."/>
            <person name="Spring S."/>
            <person name="Land M."/>
            <person name="Hauser L."/>
            <person name="Chang Y.J."/>
            <person name="Jeffries C.C."/>
            <person name="Chain P."/>
            <person name="Bristow J."/>
            <person name="Eisen J.A."/>
            <person name="Markowitz V."/>
            <person name="Hugenholtz P."/>
            <person name="Kyrpides N.C."/>
            <person name="Klenk H.P."/>
            <person name="Lapidus A."/>
        </authorList>
    </citation>
    <scope>NUCLEOTIDE SEQUENCE [LARGE SCALE GENOMIC DNA]</scope>
    <source>
        <strain evidence="3">DSM 10331 / JCM 15462 / NBRC 103882 / ICP</strain>
    </source>
</reference>
<protein>
    <submittedName>
        <fullName evidence="2">Uncharacterized protein</fullName>
    </submittedName>
</protein>
<feature type="transmembrane region" description="Helical" evidence="1">
    <location>
        <begin position="90"/>
        <end position="112"/>
    </location>
</feature>
<feature type="transmembrane region" description="Helical" evidence="1">
    <location>
        <begin position="187"/>
        <end position="207"/>
    </location>
</feature>
<evidence type="ECO:0000256" key="1">
    <source>
        <dbReference type="SAM" id="Phobius"/>
    </source>
</evidence>
<dbReference type="InterPro" id="IPR038770">
    <property type="entry name" value="Na+/solute_symporter_sf"/>
</dbReference>
<keyword evidence="1" id="KW-1133">Transmembrane helix</keyword>
<evidence type="ECO:0000313" key="2">
    <source>
        <dbReference type="EMBL" id="ACU53257.1"/>
    </source>
</evidence>
<sequence length="295" mass="28574">MAEWLEDHLAILFVVAVGIGVGVGRLGGGGAVAIGPTLALLVAASAVTVGAGSGVRSGSRWRLVLVVVVAQAGIVVVTELVAAIESGPLRDAVLCLGVAPSEIATIGLAALVGREAARAAAVLVAGSAILSVVVAGPVLGLLAVSGHVASNGVLVALALEVALPGAIGMGVARLVRRPWVRGTGRLVSPLALLALGVEVGTLAPIAIADVAAIGSFALVIVGSAAVALAMAMLVGTTARAGVVLAVGVRDFAVASGIAEAAIGAHAAGVLALYGLLGVGVAAGAERWWRSRGARS</sequence>
<dbReference type="STRING" id="525909.Afer_0288"/>
<feature type="transmembrane region" description="Helical" evidence="1">
    <location>
        <begin position="213"/>
        <end position="233"/>
    </location>
</feature>
<dbReference type="HOGENOM" id="CLU_942077_0_0_11"/>
<dbReference type="Proteomes" id="UP000000771">
    <property type="component" value="Chromosome"/>
</dbReference>
<dbReference type="eggNOG" id="ENOG5032N3N">
    <property type="taxonomic scope" value="Bacteria"/>
</dbReference>
<keyword evidence="3" id="KW-1185">Reference proteome</keyword>
<name>C7M2L3_ACIFD</name>
<dbReference type="KEGG" id="afo:Afer_0288"/>
<keyword evidence="1" id="KW-0472">Membrane</keyword>
<dbReference type="AlphaFoldDB" id="C7M2L3"/>
<feature type="transmembrane region" description="Helical" evidence="1">
    <location>
        <begin position="63"/>
        <end position="84"/>
    </location>
</feature>
<organism evidence="2 3">
    <name type="scientific">Acidimicrobium ferrooxidans (strain DSM 10331 / JCM 15462 / NBRC 103882 / ICP)</name>
    <dbReference type="NCBI Taxonomy" id="525909"/>
    <lineage>
        <taxon>Bacteria</taxon>
        <taxon>Bacillati</taxon>
        <taxon>Actinomycetota</taxon>
        <taxon>Acidimicrobiia</taxon>
        <taxon>Acidimicrobiales</taxon>
        <taxon>Acidimicrobiaceae</taxon>
        <taxon>Acidimicrobium</taxon>
    </lineage>
</organism>
<evidence type="ECO:0000313" key="3">
    <source>
        <dbReference type="Proteomes" id="UP000000771"/>
    </source>
</evidence>
<keyword evidence="1" id="KW-0812">Transmembrane</keyword>